<comment type="cofactor">
    <cofactor evidence="1">
        <name>Mn(2+)</name>
        <dbReference type="ChEBI" id="CHEBI:29035"/>
    </cofactor>
</comment>
<comment type="catalytic activity">
    <reaction evidence="7">
        <text>O-phospho-L-seryl-[protein] + H2O = L-seryl-[protein] + phosphate</text>
        <dbReference type="Rhea" id="RHEA:20629"/>
        <dbReference type="Rhea" id="RHEA-COMP:9863"/>
        <dbReference type="Rhea" id="RHEA-COMP:11604"/>
        <dbReference type="ChEBI" id="CHEBI:15377"/>
        <dbReference type="ChEBI" id="CHEBI:29999"/>
        <dbReference type="ChEBI" id="CHEBI:43474"/>
        <dbReference type="ChEBI" id="CHEBI:83421"/>
        <dbReference type="EC" id="3.1.3.16"/>
    </reaction>
</comment>
<dbReference type="Proteomes" id="UP000095281">
    <property type="component" value="Unplaced"/>
</dbReference>
<evidence type="ECO:0000313" key="10">
    <source>
        <dbReference type="WBParaSite" id="MhA1_Contig770.frz3.gene23"/>
    </source>
</evidence>
<protein>
    <recommendedName>
        <fullName evidence="2">protein-serine/threonine phosphatase</fullName>
        <ecNumber evidence="2">3.1.3.16</ecNumber>
    </recommendedName>
</protein>
<dbReference type="WBParaSite" id="MhA1_Contig770.frz3.gene23">
    <property type="protein sequence ID" value="MhA1_Contig770.frz3.gene23"/>
    <property type="gene ID" value="MhA1_Contig770.frz3.gene23"/>
</dbReference>
<evidence type="ECO:0000256" key="4">
    <source>
        <dbReference type="ARBA" id="ARBA00022801"/>
    </source>
</evidence>
<dbReference type="Gene3D" id="3.60.21.10">
    <property type="match status" value="1"/>
</dbReference>
<name>A0A1I8BYT6_MELHA</name>
<dbReference type="GO" id="GO:0005737">
    <property type="term" value="C:cytoplasm"/>
    <property type="evidence" value="ECO:0007669"/>
    <property type="project" value="TreeGrafter"/>
</dbReference>
<accession>A0A1I8BYT6</accession>
<dbReference type="GO" id="GO:0005634">
    <property type="term" value="C:nucleus"/>
    <property type="evidence" value="ECO:0007669"/>
    <property type="project" value="TreeGrafter"/>
</dbReference>
<dbReference type="GO" id="GO:0046872">
    <property type="term" value="F:metal ion binding"/>
    <property type="evidence" value="ECO:0007669"/>
    <property type="project" value="UniProtKB-KW"/>
</dbReference>
<dbReference type="InterPro" id="IPR006186">
    <property type="entry name" value="Ser/Thr-sp_prot-phosphatase"/>
</dbReference>
<sequence>MDYIIRSTLHKPICFASSASSKWTWTSTLFSSVFMIAGTSTLCKAGCSYLFGDDIILQLTALLDIDMVVRAHQVVQDGYEINGTQKLVTVFSAPNYAGQNVPTKDDIFNNQIKQTKPFYPNLKSTFFVHPPISSKSLFPSKYSSSSLSNQPKIHTLKKPWWPLSSSTIPSPPMPQFIENEERTKEHSVSSSSTDYLTAHQLYEKTLNALCRWLPRLLRDLSYEECIVSGRKAARWIRPLTRRLIAKSSEEDRSLINKIDPINRWHKYRLKLPQSKTVKELIDPWYFNGISKGKQRIGRKDCGN</sequence>
<dbReference type="GO" id="GO:0004722">
    <property type="term" value="F:protein serine/threonine phosphatase activity"/>
    <property type="evidence" value="ECO:0007669"/>
    <property type="project" value="UniProtKB-EC"/>
</dbReference>
<evidence type="ECO:0000256" key="3">
    <source>
        <dbReference type="ARBA" id="ARBA00022723"/>
    </source>
</evidence>
<keyword evidence="4" id="KW-0378">Hydrolase</keyword>
<reference evidence="10" key="1">
    <citation type="submission" date="2016-11" db="UniProtKB">
        <authorList>
            <consortium name="WormBaseParasite"/>
        </authorList>
    </citation>
    <scope>IDENTIFICATION</scope>
</reference>
<dbReference type="AlphaFoldDB" id="A0A1I8BYT6"/>
<dbReference type="PRINTS" id="PR00114">
    <property type="entry name" value="STPHPHTASE"/>
</dbReference>
<evidence type="ECO:0000256" key="1">
    <source>
        <dbReference type="ARBA" id="ARBA00001936"/>
    </source>
</evidence>
<evidence type="ECO:0000256" key="7">
    <source>
        <dbReference type="ARBA" id="ARBA00047761"/>
    </source>
</evidence>
<dbReference type="SUPFAM" id="SSF56300">
    <property type="entry name" value="Metallo-dependent phosphatases"/>
    <property type="match status" value="1"/>
</dbReference>
<dbReference type="PANTHER" id="PTHR11668:SF300">
    <property type="entry name" value="SERINE_THREONINE-PROTEIN PHOSPHATASE"/>
    <property type="match status" value="1"/>
</dbReference>
<dbReference type="InterPro" id="IPR050341">
    <property type="entry name" value="PP1_catalytic_subunit"/>
</dbReference>
<comment type="catalytic activity">
    <reaction evidence="8">
        <text>O-phospho-L-threonyl-[protein] + H2O = L-threonyl-[protein] + phosphate</text>
        <dbReference type="Rhea" id="RHEA:47004"/>
        <dbReference type="Rhea" id="RHEA-COMP:11060"/>
        <dbReference type="Rhea" id="RHEA-COMP:11605"/>
        <dbReference type="ChEBI" id="CHEBI:15377"/>
        <dbReference type="ChEBI" id="CHEBI:30013"/>
        <dbReference type="ChEBI" id="CHEBI:43474"/>
        <dbReference type="ChEBI" id="CHEBI:61977"/>
        <dbReference type="EC" id="3.1.3.16"/>
    </reaction>
</comment>
<evidence type="ECO:0000256" key="8">
    <source>
        <dbReference type="ARBA" id="ARBA00048336"/>
    </source>
</evidence>
<evidence type="ECO:0000313" key="9">
    <source>
        <dbReference type="Proteomes" id="UP000095281"/>
    </source>
</evidence>
<dbReference type="PANTHER" id="PTHR11668">
    <property type="entry name" value="SERINE/THREONINE PROTEIN PHOSPHATASE"/>
    <property type="match status" value="1"/>
</dbReference>
<evidence type="ECO:0000256" key="6">
    <source>
        <dbReference type="ARBA" id="ARBA00023211"/>
    </source>
</evidence>
<evidence type="ECO:0000256" key="2">
    <source>
        <dbReference type="ARBA" id="ARBA00013081"/>
    </source>
</evidence>
<keyword evidence="6" id="KW-0464">Manganese</keyword>
<keyword evidence="5" id="KW-0904">Protein phosphatase</keyword>
<keyword evidence="3" id="KW-0479">Metal-binding</keyword>
<organism evidence="9 10">
    <name type="scientific">Meloidogyne hapla</name>
    <name type="common">Root-knot nematode worm</name>
    <dbReference type="NCBI Taxonomy" id="6305"/>
    <lineage>
        <taxon>Eukaryota</taxon>
        <taxon>Metazoa</taxon>
        <taxon>Ecdysozoa</taxon>
        <taxon>Nematoda</taxon>
        <taxon>Chromadorea</taxon>
        <taxon>Rhabditida</taxon>
        <taxon>Tylenchina</taxon>
        <taxon>Tylenchomorpha</taxon>
        <taxon>Tylenchoidea</taxon>
        <taxon>Meloidogynidae</taxon>
        <taxon>Meloidogyninae</taxon>
        <taxon>Meloidogyne</taxon>
    </lineage>
</organism>
<proteinExistence type="predicted"/>
<dbReference type="EC" id="3.1.3.16" evidence="2"/>
<keyword evidence="9" id="KW-1185">Reference proteome</keyword>
<evidence type="ECO:0000256" key="5">
    <source>
        <dbReference type="ARBA" id="ARBA00022912"/>
    </source>
</evidence>
<dbReference type="InterPro" id="IPR029052">
    <property type="entry name" value="Metallo-depent_PP-like"/>
</dbReference>